<proteinExistence type="predicted"/>
<dbReference type="SUPFAM" id="SSF54637">
    <property type="entry name" value="Thioesterase/thiol ester dehydrase-isomerase"/>
    <property type="match status" value="1"/>
</dbReference>
<reference evidence="2 3" key="1">
    <citation type="submission" date="2019-06" db="EMBL/GenBank/DDBJ databases">
        <title>Genome analyses of bacteria isolated from kimchi.</title>
        <authorList>
            <person name="Lee S."/>
            <person name="Ahn S."/>
            <person name="Roh S."/>
        </authorList>
    </citation>
    <scope>NUCLEOTIDE SEQUENCE [LARGE SCALE GENOMIC DNA]</scope>
    <source>
        <strain evidence="2 3">CBA4606</strain>
    </source>
</reference>
<dbReference type="Gene3D" id="3.10.129.10">
    <property type="entry name" value="Hotdog Thioesterase"/>
    <property type="match status" value="1"/>
</dbReference>
<feature type="domain" description="Thioesterase putative" evidence="1">
    <location>
        <begin position="25"/>
        <end position="164"/>
    </location>
</feature>
<gene>
    <name evidence="2" type="ORF">FGL86_10510</name>
</gene>
<dbReference type="Pfam" id="PF09500">
    <property type="entry name" value="YiiD_C"/>
    <property type="match status" value="1"/>
</dbReference>
<evidence type="ECO:0000313" key="3">
    <source>
        <dbReference type="Proteomes" id="UP000321272"/>
    </source>
</evidence>
<dbReference type="InterPro" id="IPR012660">
    <property type="entry name" value="YiiD_C"/>
</dbReference>
<evidence type="ECO:0000313" key="2">
    <source>
        <dbReference type="EMBL" id="QEA39466.1"/>
    </source>
</evidence>
<evidence type="ECO:0000259" key="1">
    <source>
        <dbReference type="Pfam" id="PF09500"/>
    </source>
</evidence>
<dbReference type="Proteomes" id="UP000321272">
    <property type="component" value="Chromosome"/>
</dbReference>
<dbReference type="InterPro" id="IPR029069">
    <property type="entry name" value="HotDog_dom_sf"/>
</dbReference>
<keyword evidence="3" id="KW-1185">Reference proteome</keyword>
<name>A0A5B8SS36_9GAMM</name>
<protein>
    <submittedName>
        <fullName evidence="2">Thioesterase</fullName>
    </submittedName>
</protein>
<dbReference type="OrthoDB" id="572024at2"/>
<dbReference type="KEGG" id="paur:FGL86_10510"/>
<sequence>MRQTGIAHPPLPLPPNAQSENLEAFHRWLSEAIPLVPSLGIKRMRWQGEVLNWDLALSANLNDKGTGFGGGLAAQTTLIGWCWVTLWLRAQGRQQDVVVADAGQRFLAPVRGDYRLVCRPRDAAASQRLDTMLAEKGRGRIALLQELYCGDTLCLQAQGDYVVLPSTTVEA</sequence>
<dbReference type="AlphaFoldDB" id="A0A5B8SS36"/>
<dbReference type="RefSeq" id="WP_147184517.1">
    <property type="nucleotide sequence ID" value="NZ_CP042382.1"/>
</dbReference>
<organism evidence="2 3">
    <name type="scientific">Pistricoccus aurantiacus</name>
    <dbReference type="NCBI Taxonomy" id="1883414"/>
    <lineage>
        <taxon>Bacteria</taxon>
        <taxon>Pseudomonadati</taxon>
        <taxon>Pseudomonadota</taxon>
        <taxon>Gammaproteobacteria</taxon>
        <taxon>Oceanospirillales</taxon>
        <taxon>Halomonadaceae</taxon>
        <taxon>Pistricoccus</taxon>
    </lineage>
</organism>
<accession>A0A5B8SS36</accession>
<dbReference type="EMBL" id="CP042382">
    <property type="protein sequence ID" value="QEA39466.1"/>
    <property type="molecule type" value="Genomic_DNA"/>
</dbReference>